<dbReference type="GO" id="GO:0005524">
    <property type="term" value="F:ATP binding"/>
    <property type="evidence" value="ECO:0007669"/>
    <property type="project" value="UniProtKB-KW"/>
</dbReference>
<dbReference type="InterPro" id="IPR050763">
    <property type="entry name" value="ABC_transporter_ATP-binding"/>
</dbReference>
<dbReference type="AlphaFoldDB" id="M0LMZ3"/>
<dbReference type="InterPro" id="IPR025302">
    <property type="entry name" value="DrrA1/2-like_C"/>
</dbReference>
<gene>
    <name evidence="7" type="ORF">C445_06498</name>
    <name evidence="6" type="ORF">CHINAEXTREME_03265</name>
</gene>
<sequence>MPPAIETVDLVKEYGDLRALQELSLTVEEGEFFGLLGPNGAGKTTFINTLVGLVRKTGGDARVFGYDVEDDYRQARDAIGLAPQEFNVDRFFPIKEVLMHKAGYHGVSEDEAAERADEVLKRVGIYDKRNERFDWLSGGMKRRLLLARALVTDPDLLILDEPTAGVDVQLRHDLWELVTELNEEGTTVLLTTHYIEEAERLCDRVAIMNEGRKVTVATPDELKQRGTDTISVRLESSVGPRPRTGEIESELGAYAHDVSTATADDRLEVRVDDGGSTAPRLLNDLEAAGYEIADLEISRTSLEEIFVDLTRSEDRTVTRSSAPSASSGSDDDEDVDAGADADVDEDGGERSERERETETETEGIA</sequence>
<evidence type="ECO:0000313" key="9">
    <source>
        <dbReference type="Proteomes" id="UP000186547"/>
    </source>
</evidence>
<evidence type="ECO:0000259" key="5">
    <source>
        <dbReference type="PROSITE" id="PS50893"/>
    </source>
</evidence>
<dbReference type="Pfam" id="PF00005">
    <property type="entry name" value="ABC_tran"/>
    <property type="match status" value="1"/>
</dbReference>
<dbReference type="eggNOG" id="arCOG00196">
    <property type="taxonomic scope" value="Archaea"/>
</dbReference>
<keyword evidence="2" id="KW-0547">Nucleotide-binding</keyword>
<evidence type="ECO:0000256" key="3">
    <source>
        <dbReference type="ARBA" id="ARBA00022840"/>
    </source>
</evidence>
<dbReference type="EMBL" id="AOLZ01000030">
    <property type="protein sequence ID" value="EMA34876.1"/>
    <property type="molecule type" value="Genomic_DNA"/>
</dbReference>
<protein>
    <submittedName>
        <fullName evidence="6 7">ABC transporter</fullName>
    </submittedName>
</protein>
<dbReference type="STRING" id="358396.CHINAEXTREME_03265"/>
<dbReference type="Proteomes" id="UP000011555">
    <property type="component" value="Unassembled WGS sequence"/>
</dbReference>
<reference evidence="7 8" key="2">
    <citation type="journal article" date="2014" name="PLoS Genet.">
        <title>Phylogenetically driven sequencing of extremely halophilic archaea reveals strategies for static and dynamic osmo-response.</title>
        <authorList>
            <person name="Becker E.A."/>
            <person name="Seitzer P.M."/>
            <person name="Tritt A."/>
            <person name="Larsen D."/>
            <person name="Krusor M."/>
            <person name="Yao A.I."/>
            <person name="Wu D."/>
            <person name="Madern D."/>
            <person name="Eisen J.A."/>
            <person name="Darling A.E."/>
            <person name="Facciotti M.T."/>
        </authorList>
    </citation>
    <scope>NUCLEOTIDE SEQUENCE [LARGE SCALE GENOMIC DNA]</scope>
    <source>
        <strain evidence="7 8">AJ5</strain>
    </source>
</reference>
<reference evidence="6" key="3">
    <citation type="submission" date="2017-01" db="EMBL/GenBank/DDBJ databases">
        <authorList>
            <person name="Mah S.A."/>
            <person name="Swanson W.J."/>
            <person name="Moy G.W."/>
            <person name="Vacquier V.D."/>
        </authorList>
    </citation>
    <scope>NUCLEOTIDE SEQUENCE</scope>
    <source>
        <strain evidence="6">AJ5</strain>
    </source>
</reference>
<dbReference type="PROSITE" id="PS00211">
    <property type="entry name" value="ABC_TRANSPORTER_1"/>
    <property type="match status" value="1"/>
</dbReference>
<dbReference type="GeneID" id="30920111"/>
<dbReference type="PATRIC" id="fig|358396.7.peg.1312"/>
<dbReference type="KEGG" id="hlc:CHINAEXTREME03265"/>
<dbReference type="SUPFAM" id="SSF52540">
    <property type="entry name" value="P-loop containing nucleoside triphosphate hydrolases"/>
    <property type="match status" value="1"/>
</dbReference>
<dbReference type="PROSITE" id="PS50893">
    <property type="entry name" value="ABC_TRANSPORTER_2"/>
    <property type="match status" value="1"/>
</dbReference>
<dbReference type="InterPro" id="IPR017871">
    <property type="entry name" value="ABC_transporter-like_CS"/>
</dbReference>
<dbReference type="InterPro" id="IPR003593">
    <property type="entry name" value="AAA+_ATPase"/>
</dbReference>
<evidence type="ECO:0000313" key="6">
    <source>
        <dbReference type="EMBL" id="APW96847.1"/>
    </source>
</evidence>
<proteinExistence type="predicted"/>
<feature type="compositionally biased region" description="Acidic residues" evidence="4">
    <location>
        <begin position="329"/>
        <end position="347"/>
    </location>
</feature>
<dbReference type="InterPro" id="IPR003439">
    <property type="entry name" value="ABC_transporter-like_ATP-bd"/>
</dbReference>
<dbReference type="GO" id="GO:0016887">
    <property type="term" value="F:ATP hydrolysis activity"/>
    <property type="evidence" value="ECO:0007669"/>
    <property type="project" value="InterPro"/>
</dbReference>
<feature type="region of interest" description="Disordered" evidence="4">
    <location>
        <begin position="313"/>
        <end position="365"/>
    </location>
</feature>
<dbReference type="InterPro" id="IPR027417">
    <property type="entry name" value="P-loop_NTPase"/>
</dbReference>
<organism evidence="7 8">
    <name type="scientific">Natronobacterium lacisalsi AJ5</name>
    <dbReference type="NCBI Taxonomy" id="358396"/>
    <lineage>
        <taxon>Archaea</taxon>
        <taxon>Methanobacteriati</taxon>
        <taxon>Methanobacteriota</taxon>
        <taxon>Stenosarchaea group</taxon>
        <taxon>Halobacteria</taxon>
        <taxon>Halobacteriales</taxon>
        <taxon>Natrialbaceae</taxon>
        <taxon>Natronobacterium</taxon>
    </lineage>
</organism>
<evidence type="ECO:0000256" key="2">
    <source>
        <dbReference type="ARBA" id="ARBA00022741"/>
    </source>
</evidence>
<evidence type="ECO:0000313" key="7">
    <source>
        <dbReference type="EMBL" id="EMA34876.1"/>
    </source>
</evidence>
<evidence type="ECO:0000256" key="4">
    <source>
        <dbReference type="SAM" id="MobiDB-lite"/>
    </source>
</evidence>
<feature type="domain" description="ABC transporter" evidence="5">
    <location>
        <begin position="5"/>
        <end position="235"/>
    </location>
</feature>
<dbReference type="PANTHER" id="PTHR42711:SF15">
    <property type="entry name" value="ABC-TYPE MULTIDRUG TRANSPORT SYSTEM, ATPASE COMPONENT"/>
    <property type="match status" value="1"/>
</dbReference>
<reference evidence="6 9" key="1">
    <citation type="journal article" date="2011" name="J. Bacteriol.">
        <title>Genome sequence of Halobiforma lacisalsi AJ5, an extremely halophilic archaeon which harbors a bop gene.</title>
        <authorList>
            <person name="Jiang X."/>
            <person name="Wang S."/>
            <person name="Cheng H."/>
            <person name="Huo Y."/>
            <person name="Zhang X."/>
            <person name="Zhu X."/>
            <person name="Han X."/>
            <person name="Ni P."/>
            <person name="Wu M."/>
        </authorList>
    </citation>
    <scope>NUCLEOTIDE SEQUENCE [LARGE SCALE GENOMIC DNA]</scope>
    <source>
        <strain evidence="6 9">AJ5</strain>
    </source>
</reference>
<dbReference type="PANTHER" id="PTHR42711">
    <property type="entry name" value="ABC TRANSPORTER ATP-BINDING PROTEIN"/>
    <property type="match status" value="1"/>
</dbReference>
<accession>M0LMZ3</accession>
<name>M0LMZ3_NATLA</name>
<dbReference type="Gene3D" id="3.40.50.300">
    <property type="entry name" value="P-loop containing nucleotide triphosphate hydrolases"/>
    <property type="match status" value="1"/>
</dbReference>
<keyword evidence="1" id="KW-0813">Transport</keyword>
<feature type="compositionally biased region" description="Basic and acidic residues" evidence="4">
    <location>
        <begin position="348"/>
        <end position="358"/>
    </location>
</feature>
<dbReference type="Pfam" id="PF13732">
    <property type="entry name" value="DrrA1-3_C"/>
    <property type="match status" value="1"/>
</dbReference>
<dbReference type="RefSeq" id="WP_007141033.1">
    <property type="nucleotide sequence ID" value="NZ_AOLZ01000030.1"/>
</dbReference>
<evidence type="ECO:0000313" key="8">
    <source>
        <dbReference type="Proteomes" id="UP000011555"/>
    </source>
</evidence>
<dbReference type="EMBL" id="CP019285">
    <property type="protein sequence ID" value="APW96847.1"/>
    <property type="molecule type" value="Genomic_DNA"/>
</dbReference>
<evidence type="ECO:0000256" key="1">
    <source>
        <dbReference type="ARBA" id="ARBA00022448"/>
    </source>
</evidence>
<keyword evidence="8" id="KW-1185">Reference proteome</keyword>
<keyword evidence="3 6" id="KW-0067">ATP-binding</keyword>
<dbReference type="SMART" id="SM00382">
    <property type="entry name" value="AAA"/>
    <property type="match status" value="1"/>
</dbReference>
<dbReference type="Proteomes" id="UP000186547">
    <property type="component" value="Chromosome"/>
</dbReference>